<organism evidence="4">
    <name type="scientific">Teleaulax amphioxeia</name>
    <dbReference type="NCBI Taxonomy" id="77931"/>
    <lineage>
        <taxon>Eukaryota</taxon>
        <taxon>Cryptophyceae</taxon>
        <taxon>Pyrenomonadales</taxon>
        <taxon>Geminigeraceae</taxon>
        <taxon>Teleaulax</taxon>
    </lineage>
</organism>
<evidence type="ECO:0000256" key="2">
    <source>
        <dbReference type="ARBA" id="ARBA00022980"/>
    </source>
</evidence>
<dbReference type="SUPFAM" id="SSF54565">
    <property type="entry name" value="Ribosomal protein S16"/>
    <property type="match status" value="1"/>
</dbReference>
<accession>A0A0H4SQD3</accession>
<keyword evidence="4" id="KW-0934">Plastid</keyword>
<evidence type="ECO:0000256" key="1">
    <source>
        <dbReference type="ARBA" id="ARBA00006668"/>
    </source>
</evidence>
<dbReference type="Gene3D" id="3.30.1320.10">
    <property type="match status" value="1"/>
</dbReference>
<dbReference type="GeneID" id="25077692"/>
<protein>
    <submittedName>
        <fullName evidence="4">Ribosomal protein S16</fullName>
    </submittedName>
</protein>
<geneLocation type="plastid" evidence="4"/>
<dbReference type="GO" id="GO:0005739">
    <property type="term" value="C:mitochondrion"/>
    <property type="evidence" value="ECO:0007669"/>
    <property type="project" value="GOC"/>
</dbReference>
<dbReference type="PANTHER" id="PTHR12919:SF20">
    <property type="entry name" value="SMALL RIBOSOMAL SUBUNIT PROTEIN BS16M"/>
    <property type="match status" value="1"/>
</dbReference>
<keyword evidence="2 4" id="KW-0689">Ribosomal protein</keyword>
<dbReference type="GO" id="GO:0015935">
    <property type="term" value="C:small ribosomal subunit"/>
    <property type="evidence" value="ECO:0007669"/>
    <property type="project" value="TreeGrafter"/>
</dbReference>
<dbReference type="NCBIfam" id="TIGR00002">
    <property type="entry name" value="S16"/>
    <property type="match status" value="1"/>
</dbReference>
<keyword evidence="3" id="KW-0687">Ribonucleoprotein</keyword>
<dbReference type="Pfam" id="PF00886">
    <property type="entry name" value="Ribosomal_S16"/>
    <property type="match status" value="1"/>
</dbReference>
<gene>
    <name evidence="4" type="primary">rps16</name>
    <name evidence="4" type="ORF">TampPt_p015</name>
</gene>
<dbReference type="AlphaFoldDB" id="A0A0H4SQD3"/>
<comment type="similarity">
    <text evidence="1">Belongs to the bacterial ribosomal protein bS16 family.</text>
</comment>
<dbReference type="GO" id="GO:0032543">
    <property type="term" value="P:mitochondrial translation"/>
    <property type="evidence" value="ECO:0007669"/>
    <property type="project" value="TreeGrafter"/>
</dbReference>
<evidence type="ECO:0000256" key="3">
    <source>
        <dbReference type="ARBA" id="ARBA00023274"/>
    </source>
</evidence>
<dbReference type="HAMAP" id="MF_00385">
    <property type="entry name" value="Ribosomal_bS16"/>
    <property type="match status" value="1"/>
</dbReference>
<dbReference type="InterPro" id="IPR000307">
    <property type="entry name" value="Ribosomal_bS16"/>
</dbReference>
<evidence type="ECO:0000313" key="4">
    <source>
        <dbReference type="EMBL" id="AKP94585.1"/>
    </source>
</evidence>
<dbReference type="PANTHER" id="PTHR12919">
    <property type="entry name" value="30S RIBOSOMAL PROTEIN S16"/>
    <property type="match status" value="1"/>
</dbReference>
<reference evidence="4" key="1">
    <citation type="journal article" date="2015" name="PLoS ONE">
        <title>The Plastid Genome of the Cryptomonad Teleaulax amphioxeia.</title>
        <authorList>
            <person name="Kim J.I."/>
            <person name="Yoon H.S."/>
            <person name="Yi G."/>
            <person name="Kim H.S."/>
            <person name="Yih W."/>
            <person name="Shin W."/>
        </authorList>
    </citation>
    <scope>NUCLEOTIDE SEQUENCE</scope>
    <source>
        <strain evidence="4">HACCP-CR01</strain>
    </source>
</reference>
<proteinExistence type="inferred from homology"/>
<dbReference type="GO" id="GO:0003735">
    <property type="term" value="F:structural constituent of ribosome"/>
    <property type="evidence" value="ECO:0007669"/>
    <property type="project" value="InterPro"/>
</dbReference>
<sequence>MLKLRLKKCGRKGQESYRIVAMPSQTKRDGRATEELGFYNPHTNEANINVVRVKARLSQGAQPTATVANLLKKASIAI</sequence>
<dbReference type="InterPro" id="IPR023803">
    <property type="entry name" value="Ribosomal_bS16_dom_sf"/>
</dbReference>
<name>A0A0H4SQD3_9CRYP</name>
<dbReference type="RefSeq" id="YP_009159167.1">
    <property type="nucleotide sequence ID" value="NC_027589.1"/>
</dbReference>
<dbReference type="EMBL" id="KP899713">
    <property type="protein sequence ID" value="AKP94585.1"/>
    <property type="molecule type" value="Genomic_DNA"/>
</dbReference>